<name>A0ABR9ZN37_9FIRM</name>
<evidence type="ECO:0000313" key="8">
    <source>
        <dbReference type="EMBL" id="MBF4691731.1"/>
    </source>
</evidence>
<dbReference type="PANTHER" id="PTHR30435:SF1">
    <property type="entry name" value="FLAGELLAR HOOK PROTEIN FLGE"/>
    <property type="match status" value="1"/>
</dbReference>
<evidence type="ECO:0000313" key="9">
    <source>
        <dbReference type="Proteomes" id="UP000614200"/>
    </source>
</evidence>
<dbReference type="InterPro" id="IPR010930">
    <property type="entry name" value="Flg_bb/hook_C_dom"/>
</dbReference>
<protein>
    <recommendedName>
        <fullName evidence="4">Flagellar hook protein FlgE</fullName>
    </recommendedName>
</protein>
<feature type="domain" description="Flagellar basal body rod protein N-terminal" evidence="5">
    <location>
        <begin position="8"/>
        <end position="35"/>
    </location>
</feature>
<evidence type="ECO:0000256" key="2">
    <source>
        <dbReference type="ARBA" id="ARBA00009677"/>
    </source>
</evidence>
<keyword evidence="9" id="KW-1185">Reference proteome</keyword>
<dbReference type="SUPFAM" id="SSF117143">
    <property type="entry name" value="Flagellar hook protein flgE"/>
    <property type="match status" value="1"/>
</dbReference>
<dbReference type="Pfam" id="PF00460">
    <property type="entry name" value="Flg_bb_rod"/>
    <property type="match status" value="1"/>
</dbReference>
<dbReference type="InterPro" id="IPR053967">
    <property type="entry name" value="LlgE_F_G-like_D1"/>
</dbReference>
<accession>A0ABR9ZN37</accession>
<comment type="similarity">
    <text evidence="2 4">Belongs to the flagella basal body rod proteins family.</text>
</comment>
<evidence type="ECO:0000259" key="5">
    <source>
        <dbReference type="Pfam" id="PF00460"/>
    </source>
</evidence>
<dbReference type="InterPro" id="IPR001444">
    <property type="entry name" value="Flag_bb_rod_N"/>
</dbReference>
<evidence type="ECO:0000256" key="1">
    <source>
        <dbReference type="ARBA" id="ARBA00004117"/>
    </source>
</evidence>
<dbReference type="EMBL" id="JADKNH010000001">
    <property type="protein sequence ID" value="MBF4691731.1"/>
    <property type="molecule type" value="Genomic_DNA"/>
</dbReference>
<dbReference type="InterPro" id="IPR037925">
    <property type="entry name" value="FlgE/F/G-like"/>
</dbReference>
<evidence type="ECO:0000256" key="4">
    <source>
        <dbReference type="RuleBase" id="RU362116"/>
    </source>
</evidence>
<dbReference type="InterPro" id="IPR020013">
    <property type="entry name" value="Flagellar_FlgE/F/G"/>
</dbReference>
<evidence type="ECO:0000256" key="3">
    <source>
        <dbReference type="ARBA" id="ARBA00023143"/>
    </source>
</evidence>
<dbReference type="PANTHER" id="PTHR30435">
    <property type="entry name" value="FLAGELLAR PROTEIN"/>
    <property type="match status" value="1"/>
</dbReference>
<gene>
    <name evidence="8" type="ORF">ISU02_01300</name>
</gene>
<dbReference type="RefSeq" id="WP_194699972.1">
    <property type="nucleotide sequence ID" value="NZ_JADKNH010000001.1"/>
</dbReference>
<comment type="function">
    <text evidence="4">A flexible structure which links the flagellar filament to the drive apparatus in the basal body.</text>
</comment>
<proteinExistence type="inferred from homology"/>
<dbReference type="Pfam" id="PF22692">
    <property type="entry name" value="LlgE_F_G_D1"/>
    <property type="match status" value="1"/>
</dbReference>
<feature type="domain" description="Flagellar hook protein FlgE/F/G-like D1" evidence="7">
    <location>
        <begin position="95"/>
        <end position="167"/>
    </location>
</feature>
<comment type="caution">
    <text evidence="8">The sequence shown here is derived from an EMBL/GenBank/DDBJ whole genome shotgun (WGS) entry which is preliminary data.</text>
</comment>
<reference evidence="8 9" key="1">
    <citation type="submission" date="2020-11" db="EMBL/GenBank/DDBJ databases">
        <title>Fusibacter basophilias sp. nov.</title>
        <authorList>
            <person name="Qiu D."/>
        </authorList>
    </citation>
    <scope>NUCLEOTIDE SEQUENCE [LARGE SCALE GENOMIC DNA]</scope>
    <source>
        <strain evidence="8 9">Q10-2</strain>
    </source>
</reference>
<dbReference type="Pfam" id="PF06429">
    <property type="entry name" value="Flg_bbr_C"/>
    <property type="match status" value="1"/>
</dbReference>
<dbReference type="NCBIfam" id="TIGR03506">
    <property type="entry name" value="FlgEFG_subfam"/>
    <property type="match status" value="1"/>
</dbReference>
<evidence type="ECO:0000259" key="6">
    <source>
        <dbReference type="Pfam" id="PF06429"/>
    </source>
</evidence>
<keyword evidence="3 4" id="KW-0975">Bacterial flagellum</keyword>
<keyword evidence="8" id="KW-0969">Cilium</keyword>
<organism evidence="8 9">
    <name type="scientific">Fusibacter ferrireducens</name>
    <dbReference type="NCBI Taxonomy" id="2785058"/>
    <lineage>
        <taxon>Bacteria</taxon>
        <taxon>Bacillati</taxon>
        <taxon>Bacillota</taxon>
        <taxon>Clostridia</taxon>
        <taxon>Eubacteriales</taxon>
        <taxon>Eubacteriales Family XII. Incertae Sedis</taxon>
        <taxon>Fusibacter</taxon>
    </lineage>
</organism>
<keyword evidence="8" id="KW-0966">Cell projection</keyword>
<comment type="subcellular location">
    <subcellularLocation>
        <location evidence="1 4">Bacterial flagellum basal body</location>
    </subcellularLocation>
</comment>
<keyword evidence="8" id="KW-0282">Flagellum</keyword>
<feature type="domain" description="Flagellar basal-body/hook protein C-terminal" evidence="6">
    <location>
        <begin position="425"/>
        <end position="469"/>
    </location>
</feature>
<sequence length="471" mass="50172">MMRSMFSGVSSLKAHQLRMDVIGNNIANVNTVGYKASNATFSEMYSQTLRGASSSTTNRGGTNPMQVGLGTNIAAVSVNHTKGSIQRTDVATDLMIDGDGFFMVTNDATAQNKFYTRAGNFQMDEQGYLVTTDGLRVLDNEFKPIQVNMSDSKSATTTSNILINGNISTTENGHSTTVDIYDSLGDVHTLKINFEGLPLKTSAKKQLENTPGANTIALNDPLNYNADGTVAVASHNYSYRKMTISDAGGTQIYPGIVAPATVPNDLYALFNEKGEFVDLVEYAPGVDPTTAAPNLDVPSANTLTIKVDGASDISVPIDRSMFFTNGDVTKDRIGTQNSQASDAKAVQLEGRAAGKIYSFNISSKGEVIGIYTNGQQKILQTIGLAAFDNPGGLMKLGGNLFQETPNSGTAKYGVPSTGSFGSLTPGALEMSNVDLAAQFTDMITTQRGFQANSRVITTSDEILQELVNLKR</sequence>
<evidence type="ECO:0000259" key="7">
    <source>
        <dbReference type="Pfam" id="PF22692"/>
    </source>
</evidence>
<dbReference type="Proteomes" id="UP000614200">
    <property type="component" value="Unassembled WGS sequence"/>
</dbReference>